<dbReference type="Proteomes" id="UP000238801">
    <property type="component" value="Unassembled WGS sequence"/>
</dbReference>
<organism evidence="2 3">
    <name type="scientific">Hasllibacter halocynthiae</name>
    <dbReference type="NCBI Taxonomy" id="595589"/>
    <lineage>
        <taxon>Bacteria</taxon>
        <taxon>Pseudomonadati</taxon>
        <taxon>Pseudomonadota</taxon>
        <taxon>Alphaproteobacteria</taxon>
        <taxon>Rhodobacterales</taxon>
        <taxon>Roseobacteraceae</taxon>
        <taxon>Hasllibacter</taxon>
    </lineage>
</organism>
<evidence type="ECO:0000313" key="3">
    <source>
        <dbReference type="Proteomes" id="UP000238801"/>
    </source>
</evidence>
<name>A0A2T0X1E2_9RHOB</name>
<gene>
    <name evidence="2" type="ORF">BCF33_1604</name>
</gene>
<dbReference type="InterPro" id="IPR002654">
    <property type="entry name" value="Glyco_trans_25"/>
</dbReference>
<feature type="domain" description="Glycosyl transferase family 25" evidence="1">
    <location>
        <begin position="5"/>
        <end position="85"/>
    </location>
</feature>
<dbReference type="EMBL" id="PVTT01000002">
    <property type="protein sequence ID" value="PRY92750.1"/>
    <property type="molecule type" value="Genomic_DNA"/>
</dbReference>
<dbReference type="GO" id="GO:0016740">
    <property type="term" value="F:transferase activity"/>
    <property type="evidence" value="ECO:0007669"/>
    <property type="project" value="UniProtKB-KW"/>
</dbReference>
<evidence type="ECO:0000313" key="2">
    <source>
        <dbReference type="EMBL" id="PRY92750.1"/>
    </source>
</evidence>
<sequence>MPLLRELGRQGIEHQLFFGADGRQGLSSEMKREVDRPGTLRELRRPMTDGEYACALSHRAIHRRIVADDLDAALVLEDDAIVSPRPGAFVEAGGLFVRPMILLDRQRVRVVRSSGDPFPPFGRLWRVVGSSALTTGYAVSHDAARHLDA</sequence>
<accession>A0A2T0X1E2</accession>
<evidence type="ECO:0000259" key="1">
    <source>
        <dbReference type="Pfam" id="PF01755"/>
    </source>
</evidence>
<keyword evidence="3" id="KW-1185">Reference proteome</keyword>
<reference evidence="2 3" key="1">
    <citation type="submission" date="2018-03" db="EMBL/GenBank/DDBJ databases">
        <title>Genomic Encyclopedia of Archaeal and Bacterial Type Strains, Phase II (KMG-II): from individual species to whole genera.</title>
        <authorList>
            <person name="Goeker M."/>
        </authorList>
    </citation>
    <scope>NUCLEOTIDE SEQUENCE [LARGE SCALE GENOMIC DNA]</scope>
    <source>
        <strain evidence="2 3">DSM 29318</strain>
    </source>
</reference>
<keyword evidence="2" id="KW-0808">Transferase</keyword>
<dbReference type="AlphaFoldDB" id="A0A2T0X1E2"/>
<dbReference type="Pfam" id="PF01755">
    <property type="entry name" value="Glyco_transf_25"/>
    <property type="match status" value="1"/>
</dbReference>
<comment type="caution">
    <text evidence="2">The sequence shown here is derived from an EMBL/GenBank/DDBJ whole genome shotgun (WGS) entry which is preliminary data.</text>
</comment>
<protein>
    <submittedName>
        <fullName evidence="2">Glycosyl transferase family 25</fullName>
    </submittedName>
</protein>
<proteinExistence type="predicted"/>
<dbReference type="CDD" id="cd06532">
    <property type="entry name" value="Glyco_transf_25"/>
    <property type="match status" value="1"/>
</dbReference>